<dbReference type="SMART" id="SM00051">
    <property type="entry name" value="DSL"/>
    <property type="match status" value="1"/>
</dbReference>
<dbReference type="CDD" id="cd00054">
    <property type="entry name" value="EGF_CA"/>
    <property type="match status" value="1"/>
</dbReference>
<dbReference type="SUPFAM" id="SSF57196">
    <property type="entry name" value="EGF/Laminin"/>
    <property type="match status" value="2"/>
</dbReference>
<evidence type="ECO:0000256" key="7">
    <source>
        <dbReference type="ARBA" id="ARBA00022737"/>
    </source>
</evidence>
<feature type="chain" id="PRO_5013868974" description="Delta-like protein" evidence="18">
    <location>
        <begin position="22"/>
        <end position="467"/>
    </location>
</feature>
<dbReference type="AlphaFoldDB" id="A0A2G5T4G1"/>
<name>A0A2G5T4G1_9PELO</name>
<evidence type="ECO:0000256" key="6">
    <source>
        <dbReference type="ARBA" id="ARBA00022729"/>
    </source>
</evidence>
<comment type="subcellular location">
    <subcellularLocation>
        <location evidence="1">Cell membrane</location>
        <topology evidence="1">Single-pass type I membrane protein</topology>
    </subcellularLocation>
    <subcellularLocation>
        <location evidence="15">Membrane</location>
        <topology evidence="15">Single-pass type I membrane protein</topology>
    </subcellularLocation>
</comment>
<evidence type="ECO:0000256" key="17">
    <source>
        <dbReference type="SAM" id="Phobius"/>
    </source>
</evidence>
<accession>A0A2G5T4G1</accession>
<feature type="domain" description="DSL" evidence="20">
    <location>
        <begin position="128"/>
        <end position="170"/>
    </location>
</feature>
<dbReference type="Pfam" id="PF01414">
    <property type="entry name" value="DSL"/>
    <property type="match status" value="1"/>
</dbReference>
<feature type="region of interest" description="Disordered" evidence="16">
    <location>
        <begin position="430"/>
        <end position="467"/>
    </location>
</feature>
<feature type="disulfide bond" evidence="13">
    <location>
        <begin position="200"/>
        <end position="209"/>
    </location>
</feature>
<feature type="disulfide bond" evidence="13">
    <location>
        <begin position="315"/>
        <end position="324"/>
    </location>
</feature>
<feature type="disulfide bond" evidence="14">
    <location>
        <begin position="130"/>
        <end position="139"/>
    </location>
</feature>
<keyword evidence="3" id="KW-1003">Cell membrane</keyword>
<dbReference type="PROSITE" id="PS50026">
    <property type="entry name" value="EGF_3"/>
    <property type="match status" value="3"/>
</dbReference>
<keyword evidence="2 15" id="KW-0217">Developmental protein</keyword>
<evidence type="ECO:0000259" key="19">
    <source>
        <dbReference type="PROSITE" id="PS50026"/>
    </source>
</evidence>
<dbReference type="Pfam" id="PF25337">
    <property type="entry name" value="C2_N_APX"/>
    <property type="match status" value="1"/>
</dbReference>
<keyword evidence="4 13" id="KW-0245">EGF-like domain</keyword>
<dbReference type="SMART" id="SM00181">
    <property type="entry name" value="EGF"/>
    <property type="match status" value="4"/>
</dbReference>
<keyword evidence="10 15" id="KW-0472">Membrane</keyword>
<feature type="signal peptide" evidence="18">
    <location>
        <begin position="1"/>
        <end position="21"/>
    </location>
</feature>
<feature type="compositionally biased region" description="Polar residues" evidence="16">
    <location>
        <begin position="449"/>
        <end position="467"/>
    </location>
</feature>
<feature type="transmembrane region" description="Helical" evidence="17">
    <location>
        <begin position="371"/>
        <end position="392"/>
    </location>
</feature>
<evidence type="ECO:0000256" key="2">
    <source>
        <dbReference type="ARBA" id="ARBA00022473"/>
    </source>
</evidence>
<keyword evidence="5 15" id="KW-0812">Transmembrane</keyword>
<evidence type="ECO:0000259" key="20">
    <source>
        <dbReference type="PROSITE" id="PS51051"/>
    </source>
</evidence>
<feature type="domain" description="EGF-like" evidence="19">
    <location>
        <begin position="178"/>
        <end position="210"/>
    </location>
</feature>
<dbReference type="PANTHER" id="PTHR24049:SF22">
    <property type="entry name" value="DROSOPHILA CRUMBS HOMOLOG"/>
    <property type="match status" value="1"/>
</dbReference>
<dbReference type="GO" id="GO:0007157">
    <property type="term" value="P:heterophilic cell-cell adhesion via plasma membrane cell adhesion molecules"/>
    <property type="evidence" value="ECO:0007669"/>
    <property type="project" value="TreeGrafter"/>
</dbReference>
<keyword evidence="6 15" id="KW-0732">Signal</keyword>
<evidence type="ECO:0000256" key="3">
    <source>
        <dbReference type="ARBA" id="ARBA00022475"/>
    </source>
</evidence>
<dbReference type="InterPro" id="IPR057536">
    <property type="entry name" value="C2_N_APX"/>
</dbReference>
<dbReference type="Gene3D" id="2.10.25.10">
    <property type="entry name" value="Laminin"/>
    <property type="match status" value="3"/>
</dbReference>
<evidence type="ECO:0000256" key="1">
    <source>
        <dbReference type="ARBA" id="ARBA00004251"/>
    </source>
</evidence>
<dbReference type="GO" id="GO:0030154">
    <property type="term" value="P:cell differentiation"/>
    <property type="evidence" value="ECO:0007669"/>
    <property type="project" value="UniProtKB-KW"/>
</dbReference>
<reference evidence="22" key="1">
    <citation type="submission" date="2017-10" db="EMBL/GenBank/DDBJ databases">
        <title>Rapid genome shrinkage in a self-fertile nematode reveals novel sperm competition proteins.</title>
        <authorList>
            <person name="Yin D."/>
            <person name="Schwarz E.M."/>
            <person name="Thomas C.G."/>
            <person name="Felde R.L."/>
            <person name="Korf I.F."/>
            <person name="Cutter A.D."/>
            <person name="Schartner C.M."/>
            <person name="Ralston E.J."/>
            <person name="Meyer B.J."/>
            <person name="Haag E.S."/>
        </authorList>
    </citation>
    <scope>NUCLEOTIDE SEQUENCE [LARGE SCALE GENOMIC DNA]</scope>
    <source>
        <strain evidence="22">JU1422</strain>
    </source>
</reference>
<comment type="function">
    <text evidence="15">Putative Notch ligand involved in the mediation of Notch signaling.</text>
</comment>
<evidence type="ECO:0000256" key="10">
    <source>
        <dbReference type="ARBA" id="ARBA00023136"/>
    </source>
</evidence>
<evidence type="ECO:0000256" key="12">
    <source>
        <dbReference type="ARBA" id="ARBA00023180"/>
    </source>
</evidence>
<evidence type="ECO:0000256" key="11">
    <source>
        <dbReference type="ARBA" id="ARBA00023157"/>
    </source>
</evidence>
<keyword evidence="7 15" id="KW-0677">Repeat</keyword>
<comment type="caution">
    <text evidence="21">The sequence shown here is derived from an EMBL/GenBank/DDBJ whole genome shotgun (WGS) entry which is preliminary data.</text>
</comment>
<evidence type="ECO:0000256" key="8">
    <source>
        <dbReference type="ARBA" id="ARBA00022782"/>
    </source>
</evidence>
<dbReference type="EMBL" id="PDUG01000006">
    <property type="protein sequence ID" value="PIC22112.1"/>
    <property type="molecule type" value="Genomic_DNA"/>
</dbReference>
<dbReference type="PROSITE" id="PS00022">
    <property type="entry name" value="EGF_1"/>
    <property type="match status" value="3"/>
</dbReference>
<gene>
    <name evidence="21" type="primary">Cnig_chr_X.g26700</name>
    <name evidence="21" type="ORF">B9Z55_026700</name>
</gene>
<dbReference type="PROSITE" id="PS01186">
    <property type="entry name" value="EGF_2"/>
    <property type="match status" value="1"/>
</dbReference>
<keyword evidence="12" id="KW-0325">Glycoprotein</keyword>
<dbReference type="FunFam" id="2.10.25.10:FF:000744">
    <property type="entry name" value="Delta-like protein"/>
    <property type="match status" value="1"/>
</dbReference>
<dbReference type="GO" id="GO:0045197">
    <property type="term" value="P:establishment or maintenance of epithelial cell apical/basal polarity"/>
    <property type="evidence" value="ECO:0007669"/>
    <property type="project" value="TreeGrafter"/>
</dbReference>
<feature type="domain" description="EGF-like" evidence="19">
    <location>
        <begin position="287"/>
        <end position="325"/>
    </location>
</feature>
<dbReference type="PANTHER" id="PTHR24049">
    <property type="entry name" value="CRUMBS FAMILY MEMBER"/>
    <property type="match status" value="1"/>
</dbReference>
<dbReference type="OrthoDB" id="5912267at2759"/>
<evidence type="ECO:0000313" key="21">
    <source>
        <dbReference type="EMBL" id="PIC22112.1"/>
    </source>
</evidence>
<keyword evidence="8" id="KW-0221">Differentiation</keyword>
<proteinExistence type="predicted"/>
<evidence type="ECO:0000256" key="18">
    <source>
        <dbReference type="SAM" id="SignalP"/>
    </source>
</evidence>
<protein>
    <recommendedName>
        <fullName evidence="15">Delta-like protein</fullName>
    </recommendedName>
</protein>
<dbReference type="PROSITE" id="PS51051">
    <property type="entry name" value="DSL"/>
    <property type="match status" value="1"/>
</dbReference>
<evidence type="ECO:0000256" key="4">
    <source>
        <dbReference type="ARBA" id="ARBA00022536"/>
    </source>
</evidence>
<feature type="disulfide bond" evidence="13">
    <location>
        <begin position="273"/>
        <end position="282"/>
    </location>
</feature>
<evidence type="ECO:0000256" key="14">
    <source>
        <dbReference type="PROSITE-ProRule" id="PRU00377"/>
    </source>
</evidence>
<dbReference type="FunFam" id="2.10.25.140:FF:000002">
    <property type="entry name" value="Delta-like protein"/>
    <property type="match status" value="1"/>
</dbReference>
<evidence type="ECO:0000256" key="15">
    <source>
        <dbReference type="RuleBase" id="RU280815"/>
    </source>
</evidence>
<sequence length="467" mass="51901">MIVGQPAFLLVPLLAFGLIQADGIIEFSVNSTKPVHLEVTVCVNFACNGHDELSEVREIDAEVPFKFHTGLYHGQALKKYDLHVKIFDPVTKEILLISSHKPNASTDWNSIHHDYAETELHVDIWFRNRCASGFYGNRCGRICQASEKYHWDCSKEGKRICSPGWQGPACAYRSHYTISAKCDQSCNRRGICIAPNKCKCSNGFKGFACEQCVPKEGCIHGHCSQNMPDTCECKPGYEGELCDRGICGSLSPCLNGGTCKTDSNELLGYKCQCSPDYSGKHCETPISKSHCSNRDICQNGGKCIALDSTTITCKCNDGFGGVFCEIPEDCSLIRCSEQYSCFLINGRARCARDVEKTTVTVKKERNFFETLWFFLFSLTFLYLLYASSPYWSPFLRPSPTIRRIVNDRIVRYRPGAGVGQELAILDGSTRLASEDHRRSSSPPPTYSSLDLTESGGCTESSSLNQLP</sequence>
<evidence type="ECO:0000256" key="16">
    <source>
        <dbReference type="SAM" id="MobiDB-lite"/>
    </source>
</evidence>
<dbReference type="FunFam" id="2.10.25.10:FF:000699">
    <property type="entry name" value="Uncharacterized protein, isoform C"/>
    <property type="match status" value="1"/>
</dbReference>
<feature type="disulfide bond" evidence="13">
    <location>
        <begin position="182"/>
        <end position="192"/>
    </location>
</feature>
<keyword evidence="9 15" id="KW-1133">Transmembrane helix</keyword>
<dbReference type="GO" id="GO:0032991">
    <property type="term" value="C:protein-containing complex"/>
    <property type="evidence" value="ECO:0007669"/>
    <property type="project" value="TreeGrafter"/>
</dbReference>
<feature type="disulfide bond" evidence="14">
    <location>
        <begin position="161"/>
        <end position="170"/>
    </location>
</feature>
<dbReference type="GO" id="GO:0005886">
    <property type="term" value="C:plasma membrane"/>
    <property type="evidence" value="ECO:0007669"/>
    <property type="project" value="UniProtKB-SubCell"/>
</dbReference>
<evidence type="ECO:0000313" key="22">
    <source>
        <dbReference type="Proteomes" id="UP000230233"/>
    </source>
</evidence>
<dbReference type="GO" id="GO:0051239">
    <property type="term" value="P:regulation of multicellular organismal process"/>
    <property type="evidence" value="ECO:0007669"/>
    <property type="project" value="UniProtKB-ARBA"/>
</dbReference>
<evidence type="ECO:0000256" key="13">
    <source>
        <dbReference type="PROSITE-ProRule" id="PRU00076"/>
    </source>
</evidence>
<dbReference type="STRING" id="1611254.A0A2G5T4G1"/>
<dbReference type="InterPro" id="IPR000742">
    <property type="entry name" value="EGF"/>
</dbReference>
<dbReference type="InterPro" id="IPR051022">
    <property type="entry name" value="Notch_Cell-Fate_Det"/>
</dbReference>
<evidence type="ECO:0000256" key="5">
    <source>
        <dbReference type="ARBA" id="ARBA00022692"/>
    </source>
</evidence>
<keyword evidence="11 13" id="KW-1015">Disulfide bond</keyword>
<evidence type="ECO:0000256" key="9">
    <source>
        <dbReference type="ARBA" id="ARBA00022989"/>
    </source>
</evidence>
<keyword evidence="22" id="KW-1185">Reference proteome</keyword>
<organism evidence="21 22">
    <name type="scientific">Caenorhabditis nigoni</name>
    <dbReference type="NCBI Taxonomy" id="1611254"/>
    <lineage>
        <taxon>Eukaryota</taxon>
        <taxon>Metazoa</taxon>
        <taxon>Ecdysozoa</taxon>
        <taxon>Nematoda</taxon>
        <taxon>Chromadorea</taxon>
        <taxon>Rhabditida</taxon>
        <taxon>Rhabditina</taxon>
        <taxon>Rhabditomorpha</taxon>
        <taxon>Rhabditoidea</taxon>
        <taxon>Rhabditidae</taxon>
        <taxon>Peloderinae</taxon>
        <taxon>Caenorhabditis</taxon>
    </lineage>
</organism>
<dbReference type="Proteomes" id="UP000230233">
    <property type="component" value="Chromosome X"/>
</dbReference>
<dbReference type="GO" id="GO:0007154">
    <property type="term" value="P:cell communication"/>
    <property type="evidence" value="ECO:0007669"/>
    <property type="project" value="InterPro"/>
</dbReference>
<dbReference type="Gene3D" id="2.10.25.140">
    <property type="match status" value="1"/>
</dbReference>
<dbReference type="InterPro" id="IPR001774">
    <property type="entry name" value="DSL"/>
</dbReference>
<feature type="domain" description="EGF-like" evidence="19">
    <location>
        <begin position="243"/>
        <end position="283"/>
    </location>
</feature>
<dbReference type="Pfam" id="PF00008">
    <property type="entry name" value="EGF"/>
    <property type="match status" value="2"/>
</dbReference>
<comment type="caution">
    <text evidence="13">Lacks conserved residue(s) required for the propagation of feature annotation.</text>
</comment>